<comment type="caution">
    <text evidence="2">The sequence shown here is derived from an EMBL/GenBank/DDBJ whole genome shotgun (WGS) entry which is preliminary data.</text>
</comment>
<gene>
    <name evidence="2" type="ORF">FRX31_016087</name>
</gene>
<keyword evidence="1" id="KW-0472">Membrane</keyword>
<organism evidence="2 3">
    <name type="scientific">Thalictrum thalictroides</name>
    <name type="common">Rue-anemone</name>
    <name type="synonym">Anemone thalictroides</name>
    <dbReference type="NCBI Taxonomy" id="46969"/>
    <lineage>
        <taxon>Eukaryota</taxon>
        <taxon>Viridiplantae</taxon>
        <taxon>Streptophyta</taxon>
        <taxon>Embryophyta</taxon>
        <taxon>Tracheophyta</taxon>
        <taxon>Spermatophyta</taxon>
        <taxon>Magnoliopsida</taxon>
        <taxon>Ranunculales</taxon>
        <taxon>Ranunculaceae</taxon>
        <taxon>Thalictroideae</taxon>
        <taxon>Thalictrum</taxon>
    </lineage>
</organism>
<keyword evidence="1" id="KW-0812">Transmembrane</keyword>
<name>A0A7J6WA74_THATH</name>
<dbReference type="OrthoDB" id="696485at2759"/>
<dbReference type="Proteomes" id="UP000554482">
    <property type="component" value="Unassembled WGS sequence"/>
</dbReference>
<evidence type="ECO:0000313" key="2">
    <source>
        <dbReference type="EMBL" id="KAF5194326.1"/>
    </source>
</evidence>
<keyword evidence="1" id="KW-1133">Transmembrane helix</keyword>
<protein>
    <submittedName>
        <fullName evidence="2">Uncharacterized protein</fullName>
    </submittedName>
</protein>
<evidence type="ECO:0000256" key="1">
    <source>
        <dbReference type="SAM" id="Phobius"/>
    </source>
</evidence>
<evidence type="ECO:0000313" key="3">
    <source>
        <dbReference type="Proteomes" id="UP000554482"/>
    </source>
</evidence>
<proteinExistence type="predicted"/>
<accession>A0A7J6WA74</accession>
<keyword evidence="3" id="KW-1185">Reference proteome</keyword>
<sequence length="122" mass="13802">MLLNSWPKLDMSEFCQRIWVILPYAFVWVIWCMRNDIIFNNADFHGDKAAEAIKATAWSWLEISKESVHYRAVKTGRNAAGTGRNAAGTGSRGCNAARDGSSSRSYLVHIRSDFWQDQACRA</sequence>
<reference evidence="2 3" key="1">
    <citation type="submission" date="2020-06" db="EMBL/GenBank/DDBJ databases">
        <title>Transcriptomic and genomic resources for Thalictrum thalictroides and T. hernandezii: Facilitating candidate gene discovery in an emerging model plant lineage.</title>
        <authorList>
            <person name="Arias T."/>
            <person name="Riano-Pachon D.M."/>
            <person name="Di Stilio V.S."/>
        </authorList>
    </citation>
    <scope>NUCLEOTIDE SEQUENCE [LARGE SCALE GENOMIC DNA]</scope>
    <source>
        <strain evidence="3">cv. WT478/WT964</strain>
        <tissue evidence="2">Leaves</tissue>
    </source>
</reference>
<feature type="transmembrane region" description="Helical" evidence="1">
    <location>
        <begin position="16"/>
        <end position="33"/>
    </location>
</feature>
<dbReference type="AlphaFoldDB" id="A0A7J6WA74"/>
<dbReference type="EMBL" id="JABWDY010018867">
    <property type="protein sequence ID" value="KAF5194326.1"/>
    <property type="molecule type" value="Genomic_DNA"/>
</dbReference>